<comment type="subcellular location">
    <subcellularLocation>
        <location evidence="1">Cell membrane</location>
        <topology evidence="1">Multi-pass membrane protein</topology>
    </subcellularLocation>
</comment>
<evidence type="ECO:0000256" key="5">
    <source>
        <dbReference type="ARBA" id="ARBA00022989"/>
    </source>
</evidence>
<dbReference type="InterPro" id="IPR002758">
    <property type="entry name" value="Cation_antiport_E"/>
</dbReference>
<dbReference type="RefSeq" id="WP_094984954.1">
    <property type="nucleotide sequence ID" value="NZ_NHNI01000001.1"/>
</dbReference>
<evidence type="ECO:0000256" key="3">
    <source>
        <dbReference type="ARBA" id="ARBA00022475"/>
    </source>
</evidence>
<comment type="caution">
    <text evidence="8">The sequence shown here is derived from an EMBL/GenBank/DDBJ whole genome shotgun (WGS) entry which is preliminary data.</text>
</comment>
<evidence type="ECO:0000256" key="6">
    <source>
        <dbReference type="ARBA" id="ARBA00023136"/>
    </source>
</evidence>
<dbReference type="GO" id="GO:0008324">
    <property type="term" value="F:monoatomic cation transmembrane transporter activity"/>
    <property type="evidence" value="ECO:0007669"/>
    <property type="project" value="InterPro"/>
</dbReference>
<feature type="transmembrane region" description="Helical" evidence="7">
    <location>
        <begin position="16"/>
        <end position="35"/>
    </location>
</feature>
<gene>
    <name evidence="8" type="ORF">CBP51_11540</name>
</gene>
<feature type="transmembrane region" description="Helical" evidence="7">
    <location>
        <begin position="42"/>
        <end position="60"/>
    </location>
</feature>
<keyword evidence="9" id="KW-1185">Reference proteome</keyword>
<dbReference type="AlphaFoldDB" id="A0A266QDX7"/>
<evidence type="ECO:0000256" key="1">
    <source>
        <dbReference type="ARBA" id="ARBA00004651"/>
    </source>
</evidence>
<feature type="transmembrane region" description="Helical" evidence="7">
    <location>
        <begin position="72"/>
        <end position="96"/>
    </location>
</feature>
<proteinExistence type="inferred from homology"/>
<evidence type="ECO:0000256" key="2">
    <source>
        <dbReference type="ARBA" id="ARBA00006228"/>
    </source>
</evidence>
<accession>A0A266QDX7</accession>
<evidence type="ECO:0000313" key="8">
    <source>
        <dbReference type="EMBL" id="OZY87569.1"/>
    </source>
</evidence>
<evidence type="ECO:0000256" key="7">
    <source>
        <dbReference type="SAM" id="Phobius"/>
    </source>
</evidence>
<organism evidence="8 9">
    <name type="scientific">Cellvibrio mixtus</name>
    <dbReference type="NCBI Taxonomy" id="39650"/>
    <lineage>
        <taxon>Bacteria</taxon>
        <taxon>Pseudomonadati</taxon>
        <taxon>Pseudomonadota</taxon>
        <taxon>Gammaproteobacteria</taxon>
        <taxon>Cellvibrionales</taxon>
        <taxon>Cellvibrionaceae</taxon>
        <taxon>Cellvibrio</taxon>
    </lineage>
</organism>
<reference evidence="9" key="1">
    <citation type="submission" date="2017-05" db="EMBL/GenBank/DDBJ databases">
        <authorList>
            <person name="Barney B.M."/>
        </authorList>
    </citation>
    <scope>NUCLEOTIDE SEQUENCE [LARGE SCALE GENOMIC DNA]</scope>
    <source>
        <strain evidence="9">PSBB022</strain>
    </source>
</reference>
<dbReference type="NCBIfam" id="NF006518">
    <property type="entry name" value="PRK08965.1-2"/>
    <property type="match status" value="1"/>
</dbReference>
<keyword evidence="3" id="KW-1003">Cell membrane</keyword>
<dbReference type="GO" id="GO:0005886">
    <property type="term" value="C:plasma membrane"/>
    <property type="evidence" value="ECO:0007669"/>
    <property type="project" value="UniProtKB-SubCell"/>
</dbReference>
<sequence length="178" mass="20119">MHSRTTPSTAPKARRWFPHATLSMFMLVLWLLMVNEISLGQVLLGAILAWLIPWLTQGFWPESLQLRKPLVLVKFILVVLWDILIANLILVVRILGPINKLQPAFMQVPLDIEHEFTITLFASTISLTPGTVSADLSLDGRYLLVHSLHVTDIDAAIAEMKQRYEAPLKEVFECSPQP</sequence>
<evidence type="ECO:0000256" key="4">
    <source>
        <dbReference type="ARBA" id="ARBA00022692"/>
    </source>
</evidence>
<dbReference type="Proteomes" id="UP000216101">
    <property type="component" value="Unassembled WGS sequence"/>
</dbReference>
<evidence type="ECO:0000313" key="9">
    <source>
        <dbReference type="Proteomes" id="UP000216101"/>
    </source>
</evidence>
<dbReference type="PIRSF" id="PIRSF019239">
    <property type="entry name" value="MrpE"/>
    <property type="match status" value="1"/>
</dbReference>
<keyword evidence="5 7" id="KW-1133">Transmembrane helix</keyword>
<name>A0A266QDX7_9GAMM</name>
<keyword evidence="6 7" id="KW-0472">Membrane</keyword>
<dbReference type="PANTHER" id="PTHR34584:SF1">
    <property type="entry name" value="NA(+)_H(+) ANTIPORTER SUBUNIT E1"/>
    <property type="match status" value="1"/>
</dbReference>
<protein>
    <submittedName>
        <fullName evidence="8">Na+/H+ antiporter subunit E</fullName>
    </submittedName>
</protein>
<keyword evidence="4 7" id="KW-0812">Transmembrane</keyword>
<dbReference type="Pfam" id="PF01899">
    <property type="entry name" value="MNHE"/>
    <property type="match status" value="1"/>
</dbReference>
<dbReference type="EMBL" id="NHNI01000001">
    <property type="protein sequence ID" value="OZY87569.1"/>
    <property type="molecule type" value="Genomic_DNA"/>
</dbReference>
<dbReference type="PANTHER" id="PTHR34584">
    <property type="entry name" value="NA(+)/H(+) ANTIPORTER SUBUNIT E1"/>
    <property type="match status" value="1"/>
</dbReference>
<comment type="similarity">
    <text evidence="2">Belongs to the CPA3 antiporters (TC 2.A.63) subunit E family.</text>
</comment>